<keyword evidence="2" id="KW-0812">Transmembrane</keyword>
<feature type="transmembrane region" description="Helical" evidence="2">
    <location>
        <begin position="26"/>
        <end position="45"/>
    </location>
</feature>
<keyword evidence="4" id="KW-1185">Reference proteome</keyword>
<evidence type="ECO:0000256" key="1">
    <source>
        <dbReference type="SAM" id="MobiDB-lite"/>
    </source>
</evidence>
<protein>
    <submittedName>
        <fullName evidence="3">Uncharacterized protein</fullName>
    </submittedName>
</protein>
<dbReference type="EMBL" id="PYXZ01000002">
    <property type="protein sequence ID" value="PUA81819.1"/>
    <property type="molecule type" value="Genomic_DNA"/>
</dbReference>
<proteinExistence type="predicted"/>
<reference evidence="3 4" key="1">
    <citation type="submission" date="2018-03" db="EMBL/GenBank/DDBJ databases">
        <authorList>
            <person name="Keele B.F."/>
        </authorList>
    </citation>
    <scope>NUCLEOTIDE SEQUENCE [LARGE SCALE GENOMIC DNA]</scope>
    <source>
        <strain evidence="3 4">IB-3</strain>
    </source>
</reference>
<sequence>MSTYSSTPVDSPVGTDDQSGRHPVNVGHLVMGVAFLGLATIWALFESDAIDSSDLRWFLPLPWLAAGLAGLLAVALTGRRSRPEPEVTYAADPMWAQPDSYTRDRDAQLDADIESAERDRDES</sequence>
<feature type="transmembrane region" description="Helical" evidence="2">
    <location>
        <begin position="57"/>
        <end position="76"/>
    </location>
</feature>
<dbReference type="AlphaFoldDB" id="A0A2R7Z0Z9"/>
<dbReference type="RefSeq" id="WP_108343701.1">
    <property type="nucleotide sequence ID" value="NZ_PYXZ01000002.1"/>
</dbReference>
<feature type="region of interest" description="Disordered" evidence="1">
    <location>
        <begin position="1"/>
        <end position="20"/>
    </location>
</feature>
<feature type="region of interest" description="Disordered" evidence="1">
    <location>
        <begin position="80"/>
        <end position="123"/>
    </location>
</feature>
<dbReference type="OrthoDB" id="3790651at2"/>
<evidence type="ECO:0000256" key="2">
    <source>
        <dbReference type="SAM" id="Phobius"/>
    </source>
</evidence>
<organism evidence="3 4">
    <name type="scientific">Nocardioides currus</name>
    <dbReference type="NCBI Taxonomy" id="2133958"/>
    <lineage>
        <taxon>Bacteria</taxon>
        <taxon>Bacillati</taxon>
        <taxon>Actinomycetota</taxon>
        <taxon>Actinomycetes</taxon>
        <taxon>Propionibacteriales</taxon>
        <taxon>Nocardioidaceae</taxon>
        <taxon>Nocardioides</taxon>
    </lineage>
</organism>
<keyword evidence="2" id="KW-1133">Transmembrane helix</keyword>
<accession>A0A2R7Z0Z9</accession>
<gene>
    <name evidence="3" type="ORF">C7S10_07090</name>
</gene>
<evidence type="ECO:0000313" key="3">
    <source>
        <dbReference type="EMBL" id="PUA81819.1"/>
    </source>
</evidence>
<name>A0A2R7Z0Z9_9ACTN</name>
<keyword evidence="2" id="KW-0472">Membrane</keyword>
<evidence type="ECO:0000313" key="4">
    <source>
        <dbReference type="Proteomes" id="UP000244867"/>
    </source>
</evidence>
<dbReference type="Proteomes" id="UP000244867">
    <property type="component" value="Unassembled WGS sequence"/>
</dbReference>
<comment type="caution">
    <text evidence="3">The sequence shown here is derived from an EMBL/GenBank/DDBJ whole genome shotgun (WGS) entry which is preliminary data.</text>
</comment>